<evidence type="ECO:0000256" key="9">
    <source>
        <dbReference type="ARBA" id="ARBA00023239"/>
    </source>
</evidence>
<dbReference type="InterPro" id="IPR013785">
    <property type="entry name" value="Aldolase_TIM"/>
</dbReference>
<evidence type="ECO:0000313" key="14">
    <source>
        <dbReference type="EMBL" id="MCR8630754.1"/>
    </source>
</evidence>
<dbReference type="CDD" id="cd00950">
    <property type="entry name" value="DHDPS"/>
    <property type="match status" value="1"/>
</dbReference>
<feature type="site" description="Part of a proton relay during catalysis" evidence="12">
    <location>
        <position position="109"/>
    </location>
</feature>
<comment type="pathway">
    <text evidence="2 12">Amino-acid biosynthesis; L-lysine biosynthesis via DAP pathway; (S)-tetrahydrodipicolinate from L-aspartate: step 3/4.</text>
</comment>
<evidence type="ECO:0000256" key="1">
    <source>
        <dbReference type="ARBA" id="ARBA00003294"/>
    </source>
</evidence>
<evidence type="ECO:0000256" key="6">
    <source>
        <dbReference type="ARBA" id="ARBA00022605"/>
    </source>
</evidence>
<dbReference type="InterPro" id="IPR020624">
    <property type="entry name" value="Schiff_base-form_aldolases_CS"/>
</dbReference>
<keyword evidence="10 12" id="KW-0704">Schiff base</keyword>
<evidence type="ECO:0000256" key="11">
    <source>
        <dbReference type="ARBA" id="ARBA00047836"/>
    </source>
</evidence>
<dbReference type="GO" id="GO:0008840">
    <property type="term" value="F:4-hydroxy-tetrahydrodipicolinate synthase activity"/>
    <property type="evidence" value="ECO:0007669"/>
    <property type="project" value="UniProtKB-EC"/>
</dbReference>
<comment type="caution">
    <text evidence="14">The sequence shown here is derived from an EMBL/GenBank/DDBJ whole genome shotgun (WGS) entry which is preliminary data.</text>
</comment>
<evidence type="ECO:0000256" key="8">
    <source>
        <dbReference type="ARBA" id="ARBA00023154"/>
    </source>
</evidence>
<dbReference type="InterPro" id="IPR002220">
    <property type="entry name" value="DapA-like"/>
</dbReference>
<evidence type="ECO:0000256" key="2">
    <source>
        <dbReference type="ARBA" id="ARBA00005120"/>
    </source>
</evidence>
<dbReference type="SUPFAM" id="SSF51569">
    <property type="entry name" value="Aldolase"/>
    <property type="match status" value="1"/>
</dbReference>
<evidence type="ECO:0000256" key="3">
    <source>
        <dbReference type="ARBA" id="ARBA00007592"/>
    </source>
</evidence>
<feature type="active site" description="Proton donor/acceptor" evidence="12">
    <location>
        <position position="135"/>
    </location>
</feature>
<keyword evidence="15" id="KW-1185">Reference proteome</keyword>
<evidence type="ECO:0000256" key="12">
    <source>
        <dbReference type="HAMAP-Rule" id="MF_00418"/>
    </source>
</evidence>
<comment type="caution">
    <text evidence="12">Was originally thought to be a dihydrodipicolinate synthase (DHDPS), catalyzing the condensation of (S)-aspartate-beta-semialdehyde [(S)-ASA] and pyruvate to dihydrodipicolinate (DHDP). However, it was shown in E.coli that the product of the enzymatic reaction is not dihydrodipicolinate but in fact (4S)-4-hydroxy-2,3,4,5-tetrahydro-(2S)-dipicolinic acid (HTPA), and that the consecutive dehydration reaction leading to DHDP is not spontaneous but catalyzed by DapB.</text>
</comment>
<dbReference type="Pfam" id="PF00701">
    <property type="entry name" value="DHDPS"/>
    <property type="match status" value="1"/>
</dbReference>
<comment type="similarity">
    <text evidence="3 12 13">Belongs to the DapA family.</text>
</comment>
<feature type="site" description="Part of a proton relay during catalysis" evidence="12">
    <location>
        <position position="46"/>
    </location>
</feature>
<organism evidence="14 15">
    <name type="scientific">Paenibacillus radicis</name>
    <name type="common">ex Xue et al. 2023</name>
    <dbReference type="NCBI Taxonomy" id="2972489"/>
    <lineage>
        <taxon>Bacteria</taxon>
        <taxon>Bacillati</taxon>
        <taxon>Bacillota</taxon>
        <taxon>Bacilli</taxon>
        <taxon>Bacillales</taxon>
        <taxon>Paenibacillaceae</taxon>
        <taxon>Paenibacillus</taxon>
    </lineage>
</organism>
<feature type="binding site" evidence="12">
    <location>
        <position position="204"/>
    </location>
    <ligand>
        <name>pyruvate</name>
        <dbReference type="ChEBI" id="CHEBI:15361"/>
    </ligand>
</feature>
<protein>
    <recommendedName>
        <fullName evidence="4 12">4-hydroxy-tetrahydrodipicolinate synthase</fullName>
        <shortName evidence="12">HTPA synthase</shortName>
        <ecNumber evidence="4 12">4.3.3.7</ecNumber>
    </recommendedName>
</protein>
<evidence type="ECO:0000256" key="10">
    <source>
        <dbReference type="ARBA" id="ARBA00023270"/>
    </source>
</evidence>
<comment type="subunit">
    <text evidence="12">Homotetramer; dimer of dimers.</text>
</comment>
<gene>
    <name evidence="12 14" type="primary">dapA</name>
    <name evidence="14" type="ORF">NV381_06015</name>
</gene>
<keyword evidence="6 12" id="KW-0028">Amino-acid biosynthesis</keyword>
<dbReference type="PANTHER" id="PTHR12128">
    <property type="entry name" value="DIHYDRODIPICOLINATE SYNTHASE"/>
    <property type="match status" value="1"/>
</dbReference>
<keyword evidence="5 12" id="KW-0963">Cytoplasm</keyword>
<comment type="function">
    <text evidence="1 12">Catalyzes the condensation of (S)-aspartate-beta-semialdehyde [(S)-ASA] and pyruvate to 4-hydroxy-tetrahydrodipicolinate (HTPA).</text>
</comment>
<dbReference type="PRINTS" id="PR00146">
    <property type="entry name" value="DHPICSNTHASE"/>
</dbReference>
<dbReference type="InterPro" id="IPR005263">
    <property type="entry name" value="DapA"/>
</dbReference>
<keyword evidence="9 12" id="KW-0456">Lyase</keyword>
<evidence type="ECO:0000256" key="5">
    <source>
        <dbReference type="ARBA" id="ARBA00022490"/>
    </source>
</evidence>
<feature type="binding site" evidence="12">
    <location>
        <position position="47"/>
    </location>
    <ligand>
        <name>pyruvate</name>
        <dbReference type="ChEBI" id="CHEBI:15361"/>
    </ligand>
</feature>
<keyword evidence="8 12" id="KW-0457">Lysine biosynthesis</keyword>
<dbReference type="SMART" id="SM01130">
    <property type="entry name" value="DHDPS"/>
    <property type="match status" value="1"/>
</dbReference>
<proteinExistence type="inferred from homology"/>
<dbReference type="RefSeq" id="WP_258212360.1">
    <property type="nucleotide sequence ID" value="NZ_JANQBD010000003.1"/>
</dbReference>
<dbReference type="HAMAP" id="MF_00418">
    <property type="entry name" value="DapA"/>
    <property type="match status" value="1"/>
</dbReference>
<accession>A0ABT1YC27</accession>
<comment type="catalytic activity">
    <reaction evidence="11 12">
        <text>L-aspartate 4-semialdehyde + pyruvate = (2S,4S)-4-hydroxy-2,3,4,5-tetrahydrodipicolinate + H2O + H(+)</text>
        <dbReference type="Rhea" id="RHEA:34171"/>
        <dbReference type="ChEBI" id="CHEBI:15361"/>
        <dbReference type="ChEBI" id="CHEBI:15377"/>
        <dbReference type="ChEBI" id="CHEBI:15378"/>
        <dbReference type="ChEBI" id="CHEBI:67139"/>
        <dbReference type="ChEBI" id="CHEBI:537519"/>
        <dbReference type="EC" id="4.3.3.7"/>
    </reaction>
</comment>
<keyword evidence="7 12" id="KW-0220">Diaminopimelate biosynthesis</keyword>
<dbReference type="EMBL" id="JANQBD010000003">
    <property type="protein sequence ID" value="MCR8630754.1"/>
    <property type="molecule type" value="Genomic_DNA"/>
</dbReference>
<evidence type="ECO:0000256" key="13">
    <source>
        <dbReference type="PIRNR" id="PIRNR001365"/>
    </source>
</evidence>
<reference evidence="14 15" key="1">
    <citation type="submission" date="2022-08" db="EMBL/GenBank/DDBJ databases">
        <title>Paenibacillus endoradicis sp. nov., Paenibacillus radicibacter sp. nov and Paenibacillus pararadicis sp. nov., three cold-adapted plant growth-promoting bacteria isolated from root of Larix gmelinii in Great Khingan.</title>
        <authorList>
            <person name="Xue H."/>
        </authorList>
    </citation>
    <scope>NUCLEOTIDE SEQUENCE [LARGE SCALE GENOMIC DNA]</scope>
    <source>
        <strain evidence="14 15">N5-1-1-5</strain>
    </source>
</reference>
<feature type="active site" description="Schiff-base intermediate with substrate" evidence="12">
    <location>
        <position position="163"/>
    </location>
</feature>
<evidence type="ECO:0000256" key="7">
    <source>
        <dbReference type="ARBA" id="ARBA00022915"/>
    </source>
</evidence>
<sequence>MDFGRLIAAMVTPFDANLQIDWDQTGKLIDYLIEEQANDSLVICGTTGESPTLTEEEKLQLFAFAVKHANGRCKIIAGTGSNDTAHSIHLSREAEKLGVDALLLVAPYYNRPSQEGLYQHYKAVAEAVTIPCILYNVPGRTGININVDTTIRLSHIPNIVATKDCADLDQLTQIVNGAAEGFRVYSGEDNMTLPVLSIGAYGIVSVASHVIGKDMKNMINCYLQGNVREAAQIHAKLHPIFKGLFECPHRVPNPTAVKHALNVKGMQVGGLRLPLMNVTEEEGLFIASLFE</sequence>
<dbReference type="PIRSF" id="PIRSF001365">
    <property type="entry name" value="DHDPS"/>
    <property type="match status" value="1"/>
</dbReference>
<evidence type="ECO:0000313" key="15">
    <source>
        <dbReference type="Proteomes" id="UP001300012"/>
    </source>
</evidence>
<dbReference type="EC" id="4.3.3.7" evidence="4 12"/>
<comment type="subcellular location">
    <subcellularLocation>
        <location evidence="12">Cytoplasm</location>
    </subcellularLocation>
</comment>
<evidence type="ECO:0000256" key="4">
    <source>
        <dbReference type="ARBA" id="ARBA00012086"/>
    </source>
</evidence>
<dbReference type="Proteomes" id="UP001300012">
    <property type="component" value="Unassembled WGS sequence"/>
</dbReference>
<dbReference type="PANTHER" id="PTHR12128:SF66">
    <property type="entry name" value="4-HYDROXY-2-OXOGLUTARATE ALDOLASE, MITOCHONDRIAL"/>
    <property type="match status" value="1"/>
</dbReference>
<dbReference type="Gene3D" id="3.20.20.70">
    <property type="entry name" value="Aldolase class I"/>
    <property type="match status" value="1"/>
</dbReference>
<dbReference type="NCBIfam" id="TIGR00674">
    <property type="entry name" value="dapA"/>
    <property type="match status" value="1"/>
</dbReference>
<name>A0ABT1YC27_9BACL</name>
<dbReference type="PROSITE" id="PS00665">
    <property type="entry name" value="DHDPS_1"/>
    <property type="match status" value="1"/>
</dbReference>